<keyword evidence="2" id="KW-1185">Reference proteome</keyword>
<evidence type="ECO:0000313" key="1">
    <source>
        <dbReference type="EMBL" id="QZE14247.1"/>
    </source>
</evidence>
<evidence type="ECO:0000313" key="2">
    <source>
        <dbReference type="Proteomes" id="UP000826212"/>
    </source>
</evidence>
<dbReference type="EMBL" id="CP081303">
    <property type="protein sequence ID" value="QZE14247.1"/>
    <property type="molecule type" value="Genomic_DNA"/>
</dbReference>
<reference evidence="1" key="1">
    <citation type="submission" date="2021-08" db="EMBL/GenBank/DDBJ databases">
        <title>Novel anaerobic bacterium isolated from sea squirt in East Sea, Republic of Korea.</title>
        <authorList>
            <person name="Nguyen T.H."/>
            <person name="Li Z."/>
            <person name="Lee Y.-J."/>
            <person name="Ko J."/>
            <person name="Kim S.-G."/>
        </authorList>
    </citation>
    <scope>NUCLEOTIDE SEQUENCE</scope>
    <source>
        <strain evidence="1">KCTC 25031</strain>
    </source>
</reference>
<proteinExistence type="predicted"/>
<protein>
    <submittedName>
        <fullName evidence="1">SufS family cysteine desulfurase</fullName>
        <ecNumber evidence="1">2.8.1.7</ecNumber>
    </submittedName>
</protein>
<gene>
    <name evidence="1" type="ORF">K4L44_17315</name>
</gene>
<organism evidence="1 2">
    <name type="scientific">Halosquirtibacter laminarini</name>
    <dbReference type="NCBI Taxonomy" id="3374600"/>
    <lineage>
        <taxon>Bacteria</taxon>
        <taxon>Pseudomonadati</taxon>
        <taxon>Bacteroidota</taxon>
        <taxon>Bacteroidia</taxon>
        <taxon>Marinilabiliales</taxon>
        <taxon>Prolixibacteraceae</taxon>
        <taxon>Halosquirtibacter</taxon>
    </lineage>
</organism>
<sequence>MSFDVQEFRSHFPILDQQIYPKKDLVYFDNAATTQKPCCVLDAVERYMMKVNGNIHRGTHKMAAEATVAYEAVRDQVTKILNASCREEVVFTKGTTESINLVSYSLGEIWINEGDEILVSELEHHANIVPWQMLCQRKGAVLKVIPFNEKGELKLDVFENLLSDKTKIVAVNHASNVLGTINPIEYIIGKAHEYGAYVLIDGAQGVGHCEVDVQKLDCDFYVFSGHKYYGPTGTGALYGKKEILERMPPFMTGGEMIETVTFKETTFNVLPYKFEPGTPNYTDVIGLGAALNFVDSYGKSNLVAWELELFQYAMVKLKNIEGIRFFGTSDNKVGIISFAIDGVHHFDLGTLLDQLGFAVRTGRLCADPIMDHFDVQGVTRASLAPYNTKEEVDRFYEALLRIQQMFV</sequence>
<name>A0AC61NPG7_9BACT</name>
<keyword evidence="1" id="KW-0808">Transferase</keyword>
<accession>A0AC61NPG7</accession>
<dbReference type="Proteomes" id="UP000826212">
    <property type="component" value="Chromosome"/>
</dbReference>
<dbReference type="EC" id="2.8.1.7" evidence="1"/>